<name>A0ABU8W4X4_9BURK</name>
<organism evidence="3 4">
    <name type="scientific">Variovorax humicola</name>
    <dbReference type="NCBI Taxonomy" id="1769758"/>
    <lineage>
        <taxon>Bacteria</taxon>
        <taxon>Pseudomonadati</taxon>
        <taxon>Pseudomonadota</taxon>
        <taxon>Betaproteobacteria</taxon>
        <taxon>Burkholderiales</taxon>
        <taxon>Comamonadaceae</taxon>
        <taxon>Variovorax</taxon>
    </lineage>
</organism>
<keyword evidence="2" id="KW-1133">Transmembrane helix</keyword>
<protein>
    <submittedName>
        <fullName evidence="3">Uncharacterized protein</fullName>
    </submittedName>
</protein>
<evidence type="ECO:0000256" key="1">
    <source>
        <dbReference type="SAM" id="MobiDB-lite"/>
    </source>
</evidence>
<dbReference type="RefSeq" id="WP_340366120.1">
    <property type="nucleotide sequence ID" value="NZ_JBBKZV010000019.1"/>
</dbReference>
<dbReference type="EMBL" id="JBBKZV010000019">
    <property type="protein sequence ID" value="MEJ8825092.1"/>
    <property type="molecule type" value="Genomic_DNA"/>
</dbReference>
<feature type="compositionally biased region" description="Polar residues" evidence="1">
    <location>
        <begin position="42"/>
        <end position="57"/>
    </location>
</feature>
<keyword evidence="2" id="KW-0812">Transmembrane</keyword>
<feature type="transmembrane region" description="Helical" evidence="2">
    <location>
        <begin position="16"/>
        <end position="37"/>
    </location>
</feature>
<accession>A0ABU8W4X4</accession>
<feature type="region of interest" description="Disordered" evidence="1">
    <location>
        <begin position="40"/>
        <end position="66"/>
    </location>
</feature>
<keyword evidence="2" id="KW-0472">Membrane</keyword>
<evidence type="ECO:0000256" key="2">
    <source>
        <dbReference type="SAM" id="Phobius"/>
    </source>
</evidence>
<dbReference type="Proteomes" id="UP001363010">
    <property type="component" value="Unassembled WGS sequence"/>
</dbReference>
<keyword evidence="4" id="KW-1185">Reference proteome</keyword>
<sequence>MNADQAKKDDRDNNFVVRWAVAAVIVVAIGAVGYNYLARTGSPDTAPTSTPVQVAPSSSPPGTPSK</sequence>
<reference evidence="3 4" key="1">
    <citation type="submission" date="2024-03" db="EMBL/GenBank/DDBJ databases">
        <title>Novel species of the genus Variovorax.</title>
        <authorList>
            <person name="Liu Q."/>
            <person name="Xin Y.-H."/>
        </authorList>
    </citation>
    <scope>NUCLEOTIDE SEQUENCE [LARGE SCALE GENOMIC DNA]</scope>
    <source>
        <strain evidence="3 4">KACC 18501</strain>
    </source>
</reference>
<evidence type="ECO:0000313" key="4">
    <source>
        <dbReference type="Proteomes" id="UP001363010"/>
    </source>
</evidence>
<evidence type="ECO:0000313" key="3">
    <source>
        <dbReference type="EMBL" id="MEJ8825092.1"/>
    </source>
</evidence>
<gene>
    <name evidence="3" type="ORF">WKW80_24195</name>
</gene>
<comment type="caution">
    <text evidence="3">The sequence shown here is derived from an EMBL/GenBank/DDBJ whole genome shotgun (WGS) entry which is preliminary data.</text>
</comment>
<proteinExistence type="predicted"/>